<feature type="transmembrane region" description="Helical" evidence="15">
    <location>
        <begin position="532"/>
        <end position="551"/>
    </location>
</feature>
<evidence type="ECO:0000256" key="2">
    <source>
        <dbReference type="ARBA" id="ARBA00022448"/>
    </source>
</evidence>
<keyword evidence="6 13" id="KW-0547">Nucleotide-binding</keyword>
<feature type="binding site" evidence="14">
    <location>
        <position position="34"/>
    </location>
    <ligand>
        <name>Mg(2+)</name>
        <dbReference type="ChEBI" id="CHEBI:18420"/>
        <label>2</label>
    </ligand>
</feature>
<evidence type="ECO:0000256" key="3">
    <source>
        <dbReference type="ARBA" id="ARBA00022475"/>
    </source>
</evidence>
<dbReference type="AlphaFoldDB" id="A0AA49Q7L3"/>
<dbReference type="InterPro" id="IPR050860">
    <property type="entry name" value="FeoB_GTPase"/>
</dbReference>
<dbReference type="Gene3D" id="3.40.50.300">
    <property type="entry name" value="P-loop containing nucleotide triphosphate hydrolases"/>
    <property type="match status" value="1"/>
</dbReference>
<dbReference type="EMBL" id="CP130612">
    <property type="protein sequence ID" value="WKW12931.1"/>
    <property type="molecule type" value="Genomic_DNA"/>
</dbReference>
<feature type="transmembrane region" description="Helical" evidence="15">
    <location>
        <begin position="356"/>
        <end position="380"/>
    </location>
</feature>
<evidence type="ECO:0000256" key="7">
    <source>
        <dbReference type="ARBA" id="ARBA00022989"/>
    </source>
</evidence>
<keyword evidence="9" id="KW-0406">Ion transport</keyword>
<dbReference type="Pfam" id="PF07670">
    <property type="entry name" value="Gate"/>
    <property type="match status" value="2"/>
</dbReference>
<feature type="binding site" evidence="14">
    <location>
        <position position="36"/>
    </location>
    <ligand>
        <name>Mg(2+)</name>
        <dbReference type="ChEBI" id="CHEBI:18420"/>
        <label>2</label>
    </ligand>
</feature>
<dbReference type="CDD" id="cd01879">
    <property type="entry name" value="FeoB"/>
    <property type="match status" value="1"/>
</dbReference>
<sequence>MAASAPAAPRESTDTLRVALIGNPNTGKTTLFNALTGLRQRVGNFAGVTVERVEGVSPLPDGRRATVLDLPGSYSLSAGSPDEQIALEVLLGRDDAHYRPHVVCVVADASHLERNLYLASQVLELGLPVVIALNQFDVAEAQGIRIDVPALIHELGVPVIPTVAHRGEGLEPLRRALVTAAALPAPMRRFTVPADVEGVLAPLQGLLERGGINYAAAGMEALRLLGVRRDEPHLVHVDGLAARLEATRAAVAAAGYVPERLESELRYTWIGGVLSRCVERVTRSGDSLSDRIDAVLLHRLGGPLIFLAIMALVFQSVFTWAAPVQDLFESAAVAMGSWVGGFLPEGDLRSLVVDGVFAGVGSVIVFVPQIAILFAFIGLLEQTGYMARAAYLMDRVMRRVGLHGKSFIPMLSGYACAVPGIMATRTIDDPKDRLATIMVVPLMSCSARLPVYTLLIGTFVPALPLLPGLNLQGFTMLVMYLLGTVAALAIAFLFRRTLLKGPVRPMLLELPSYRMPSLGSLAVTVWQRCQVFLQRAGTVILSLSIVLWALATYPKAQVDTTQPETVQQEQQLAHSVLGRFGHAVEPVVAPLGYDWKIGVSIVASFAAREVFVSTMGTIYGVGGEDEAALSDRLLAERRPDGTARYTPLIAVGLMVFYVFALMCISTVAVTVRESGGGAIGWRWASIQFGYMLVLAYAMAYLVIIVGRALGYAG</sequence>
<feature type="binding site" evidence="13">
    <location>
        <begin position="69"/>
        <end position="72"/>
    </location>
    <ligand>
        <name>GTP</name>
        <dbReference type="ChEBI" id="CHEBI:37565"/>
        <label>1</label>
    </ligand>
</feature>
<keyword evidence="14" id="KW-0479">Metal-binding</keyword>
<dbReference type="GO" id="GO:0046872">
    <property type="term" value="F:metal ion binding"/>
    <property type="evidence" value="ECO:0007669"/>
    <property type="project" value="UniProtKB-KW"/>
</dbReference>
<dbReference type="InterPro" id="IPR011642">
    <property type="entry name" value="Gate_dom"/>
</dbReference>
<dbReference type="Proteomes" id="UP001229955">
    <property type="component" value="Chromosome"/>
</dbReference>
<dbReference type="InterPro" id="IPR003373">
    <property type="entry name" value="Fe2_transport_prot-B"/>
</dbReference>
<dbReference type="GO" id="GO:0005886">
    <property type="term" value="C:plasma membrane"/>
    <property type="evidence" value="ECO:0007669"/>
    <property type="project" value="UniProtKB-SubCell"/>
</dbReference>
<keyword evidence="5 15" id="KW-0812">Transmembrane</keyword>
<evidence type="ECO:0000313" key="19">
    <source>
        <dbReference type="Proteomes" id="UP001229955"/>
    </source>
</evidence>
<dbReference type="InterPro" id="IPR030389">
    <property type="entry name" value="G_FEOB_dom"/>
</dbReference>
<evidence type="ECO:0000256" key="11">
    <source>
        <dbReference type="ARBA" id="ARBA00023136"/>
    </source>
</evidence>
<keyword evidence="19" id="KW-1185">Reference proteome</keyword>
<feature type="binding site" evidence="13">
    <location>
        <begin position="134"/>
        <end position="137"/>
    </location>
    <ligand>
        <name>GTP</name>
        <dbReference type="ChEBI" id="CHEBI:37565"/>
        <label>1</label>
    </ligand>
</feature>
<gene>
    <name evidence="18" type="primary">feoB</name>
    <name evidence="17" type="ORF">Strain138_002242</name>
    <name evidence="18" type="ORF">Strain318_002241</name>
</gene>
<evidence type="ECO:0000256" key="4">
    <source>
        <dbReference type="ARBA" id="ARBA00022496"/>
    </source>
</evidence>
<feature type="binding site" evidence="14">
    <location>
        <position position="33"/>
    </location>
    <ligand>
        <name>Mg(2+)</name>
        <dbReference type="ChEBI" id="CHEBI:18420"/>
        <label>2</label>
    </ligand>
</feature>
<feature type="binding site" evidence="14">
    <location>
        <position position="37"/>
    </location>
    <ligand>
        <name>Mg(2+)</name>
        <dbReference type="ChEBI" id="CHEBI:18420"/>
        <label>2</label>
    </ligand>
</feature>
<accession>A0AA49JVT6</accession>
<feature type="transmembrane region" description="Helical" evidence="15">
    <location>
        <begin position="400"/>
        <end position="422"/>
    </location>
</feature>
<dbReference type="PANTHER" id="PTHR43185:SF1">
    <property type="entry name" value="FE(2+) TRANSPORTER FEOB"/>
    <property type="match status" value="1"/>
</dbReference>
<evidence type="ECO:0000256" key="8">
    <source>
        <dbReference type="ARBA" id="ARBA00023004"/>
    </source>
</evidence>
<dbReference type="RefSeq" id="WP_367885798.1">
    <property type="nucleotide sequence ID" value="NZ_CP130612.1"/>
</dbReference>
<dbReference type="InterPro" id="IPR006073">
    <property type="entry name" value="GTP-bd"/>
</dbReference>
<keyword evidence="8 15" id="KW-0408">Iron</keyword>
<feature type="transmembrane region" description="Helical" evidence="15">
    <location>
        <begin position="645"/>
        <end position="668"/>
    </location>
</feature>
<dbReference type="InterPro" id="IPR011640">
    <property type="entry name" value="Fe2_transport_prot_B_C"/>
</dbReference>
<evidence type="ECO:0000256" key="10">
    <source>
        <dbReference type="ARBA" id="ARBA00023134"/>
    </source>
</evidence>
<comment type="similarity">
    <text evidence="15">Belongs to the TRAFAC class TrmE-Era-EngA-EngB-Septin-like GTPase superfamily. FeoB GTPase (TC 9.A.8) family.</text>
</comment>
<evidence type="ECO:0000256" key="12">
    <source>
        <dbReference type="NCBIfam" id="TIGR00437"/>
    </source>
</evidence>
<feature type="domain" description="FeoB-type G" evidence="16">
    <location>
        <begin position="15"/>
        <end position="183"/>
    </location>
</feature>
<dbReference type="PRINTS" id="PR00326">
    <property type="entry name" value="GTP1OBG"/>
</dbReference>
<dbReference type="PANTHER" id="PTHR43185">
    <property type="entry name" value="FERROUS IRON TRANSPORT PROTEIN B"/>
    <property type="match status" value="1"/>
</dbReference>
<feature type="transmembrane region" description="Helical" evidence="15">
    <location>
        <begin position="434"/>
        <end position="462"/>
    </location>
</feature>
<accession>A0AA49Q7L3</accession>
<evidence type="ECO:0000256" key="1">
    <source>
        <dbReference type="ARBA" id="ARBA00004651"/>
    </source>
</evidence>
<comment type="subcellular location">
    <subcellularLocation>
        <location evidence="15">Cell inner membrane</location>
        <topology evidence="15">Multi-pass membrane protein</topology>
    </subcellularLocation>
    <subcellularLocation>
        <location evidence="1">Cell membrane</location>
        <topology evidence="1">Multi-pass membrane protein</topology>
    </subcellularLocation>
</comment>
<protein>
    <recommendedName>
        <fullName evidence="12 15">Ferrous iron transport protein B</fullName>
    </recommendedName>
</protein>
<keyword evidence="11 15" id="KW-0472">Membrane</keyword>
<dbReference type="EMBL" id="CP130613">
    <property type="protein sequence ID" value="WKW15838.1"/>
    <property type="molecule type" value="Genomic_DNA"/>
</dbReference>
<evidence type="ECO:0000256" key="6">
    <source>
        <dbReference type="ARBA" id="ARBA00022741"/>
    </source>
</evidence>
<keyword evidence="4 15" id="KW-0410">Iron transport</keyword>
<proteinExistence type="inferred from homology"/>
<keyword evidence="10 13" id="KW-0342">GTP-binding</keyword>
<dbReference type="KEGG" id="pspc:Strain318_002241"/>
<evidence type="ECO:0000256" key="13">
    <source>
        <dbReference type="PIRSR" id="PIRSR603373-1"/>
    </source>
</evidence>
<evidence type="ECO:0000256" key="14">
    <source>
        <dbReference type="PIRSR" id="PIRSR603373-2"/>
    </source>
</evidence>
<evidence type="ECO:0000256" key="5">
    <source>
        <dbReference type="ARBA" id="ARBA00022692"/>
    </source>
</evidence>
<keyword evidence="2 15" id="KW-0813">Transport</keyword>
<dbReference type="InterPro" id="IPR027417">
    <property type="entry name" value="P-loop_NTPase"/>
</dbReference>
<comment type="function">
    <text evidence="15">Probable transporter of a GTP-driven Fe(2+) uptake system.</text>
</comment>
<evidence type="ECO:0000313" key="18">
    <source>
        <dbReference type="EMBL" id="WKW15838.1"/>
    </source>
</evidence>
<keyword evidence="3" id="KW-1003">Cell membrane</keyword>
<feature type="binding site" evidence="13">
    <location>
        <begin position="47"/>
        <end position="51"/>
    </location>
    <ligand>
        <name>GTP</name>
        <dbReference type="ChEBI" id="CHEBI:37565"/>
        <label>1</label>
    </ligand>
</feature>
<dbReference type="SUPFAM" id="SSF52540">
    <property type="entry name" value="P-loop containing nucleoside triphosphate hydrolases"/>
    <property type="match status" value="1"/>
</dbReference>
<keyword evidence="7 15" id="KW-1133">Transmembrane helix</keyword>
<dbReference type="PROSITE" id="PS51711">
    <property type="entry name" value="G_FEOB"/>
    <property type="match status" value="1"/>
</dbReference>
<name>A0AA49Q7L3_9BACT</name>
<evidence type="ECO:0000256" key="15">
    <source>
        <dbReference type="RuleBase" id="RU362098"/>
    </source>
</evidence>
<feature type="transmembrane region" description="Helical" evidence="15">
    <location>
        <begin position="300"/>
        <end position="321"/>
    </location>
</feature>
<feature type="binding site" evidence="13">
    <location>
        <begin position="163"/>
        <end position="165"/>
    </location>
    <ligand>
        <name>GTP</name>
        <dbReference type="ChEBI" id="CHEBI:37565"/>
        <label>1</label>
    </ligand>
</feature>
<dbReference type="NCBIfam" id="TIGR00437">
    <property type="entry name" value="feoB"/>
    <property type="match status" value="1"/>
</dbReference>
<evidence type="ECO:0000313" key="17">
    <source>
        <dbReference type="EMBL" id="WKW12931.1"/>
    </source>
</evidence>
<feature type="binding site" evidence="13">
    <location>
        <begin position="22"/>
        <end position="29"/>
    </location>
    <ligand>
        <name>GTP</name>
        <dbReference type="ChEBI" id="CHEBI:37565"/>
        <label>1</label>
    </ligand>
</feature>
<keyword evidence="14" id="KW-0460">Magnesium</keyword>
<feature type="transmembrane region" description="Helical" evidence="15">
    <location>
        <begin position="474"/>
        <end position="494"/>
    </location>
</feature>
<evidence type="ECO:0000259" key="16">
    <source>
        <dbReference type="PROSITE" id="PS51711"/>
    </source>
</evidence>
<organism evidence="18 19">
    <name type="scientific">Pseudogemmatithrix spongiicola</name>
    <dbReference type="NCBI Taxonomy" id="3062599"/>
    <lineage>
        <taxon>Bacteria</taxon>
        <taxon>Pseudomonadati</taxon>
        <taxon>Gemmatimonadota</taxon>
        <taxon>Gemmatimonadia</taxon>
        <taxon>Gemmatimonadales</taxon>
        <taxon>Gemmatimonadaceae</taxon>
        <taxon>Pseudogemmatithrix</taxon>
    </lineage>
</organism>
<feature type="transmembrane region" description="Helical" evidence="15">
    <location>
        <begin position="688"/>
        <end position="709"/>
    </location>
</feature>
<dbReference type="Pfam" id="PF07664">
    <property type="entry name" value="FeoB_C"/>
    <property type="match status" value="1"/>
</dbReference>
<dbReference type="GO" id="GO:0015093">
    <property type="term" value="F:ferrous iron transmembrane transporter activity"/>
    <property type="evidence" value="ECO:0007669"/>
    <property type="project" value="UniProtKB-UniRule"/>
</dbReference>
<reference evidence="18" key="1">
    <citation type="submission" date="2023-07" db="EMBL/GenBank/DDBJ databases">
        <authorList>
            <person name="Haufschild T."/>
            <person name="Kallscheuer N."/>
            <person name="Hammer J."/>
            <person name="Kohn T."/>
            <person name="Kabuu M."/>
            <person name="Jogler M."/>
            <person name="Wohfarth N."/>
            <person name="Heuer A."/>
            <person name="Rohde M."/>
            <person name="van Teeseling M.C.F."/>
            <person name="Jogler C."/>
        </authorList>
    </citation>
    <scope>NUCLEOTIDE SEQUENCE</scope>
    <source>
        <strain evidence="17">Strain 138</strain>
        <strain evidence="18">Strain 318</strain>
    </source>
</reference>
<evidence type="ECO:0000256" key="9">
    <source>
        <dbReference type="ARBA" id="ARBA00023065"/>
    </source>
</evidence>
<dbReference type="GO" id="GO:0005525">
    <property type="term" value="F:GTP binding"/>
    <property type="evidence" value="ECO:0007669"/>
    <property type="project" value="UniProtKB-KW"/>
</dbReference>
<dbReference type="Pfam" id="PF02421">
    <property type="entry name" value="FeoB_N"/>
    <property type="match status" value="1"/>
</dbReference>